<name>A0A433QD29_9FUNG</name>
<reference evidence="1 2" key="1">
    <citation type="journal article" date="2018" name="New Phytol.">
        <title>Phylogenomics of Endogonaceae and evolution of mycorrhizas within Mucoromycota.</title>
        <authorList>
            <person name="Chang Y."/>
            <person name="Desiro A."/>
            <person name="Na H."/>
            <person name="Sandor L."/>
            <person name="Lipzen A."/>
            <person name="Clum A."/>
            <person name="Barry K."/>
            <person name="Grigoriev I.V."/>
            <person name="Martin F.M."/>
            <person name="Stajich J.E."/>
            <person name="Smith M.E."/>
            <person name="Bonito G."/>
            <person name="Spatafora J.W."/>
        </authorList>
    </citation>
    <scope>NUCLEOTIDE SEQUENCE [LARGE SCALE GENOMIC DNA]</scope>
    <source>
        <strain evidence="1 2">AD002</strain>
    </source>
</reference>
<sequence length="164" mass="18844">MKTHLFGPHVVRESEVFYHSKLCIGLVNLKPIALRARGTPTGRAKILRSDERRVTGLALNARTGSQVCDLMLSTQKIGRVIEREYNGSSLTIAIQVRHTHVHVIPRRFGDWANNDDIYKELDQVKEASTLHDVDNEGRKPRSLEEMKEEADRLRVFFEHVYPDE</sequence>
<organism evidence="1 2">
    <name type="scientific">Jimgerdemannia flammicorona</name>
    <dbReference type="NCBI Taxonomy" id="994334"/>
    <lineage>
        <taxon>Eukaryota</taxon>
        <taxon>Fungi</taxon>
        <taxon>Fungi incertae sedis</taxon>
        <taxon>Mucoromycota</taxon>
        <taxon>Mucoromycotina</taxon>
        <taxon>Endogonomycetes</taxon>
        <taxon>Endogonales</taxon>
        <taxon>Endogonaceae</taxon>
        <taxon>Jimgerdemannia</taxon>
    </lineage>
</organism>
<dbReference type="InterPro" id="IPR051884">
    <property type="entry name" value="Bis(5'-adenosyl)-TPase_reg"/>
</dbReference>
<protein>
    <recommendedName>
        <fullName evidence="3">HIT domain-containing protein</fullName>
    </recommendedName>
</protein>
<dbReference type="PANTHER" id="PTHR46243">
    <property type="entry name" value="BIS(5'-ADENOSYL)-TRIPHOSPHATASE"/>
    <property type="match status" value="1"/>
</dbReference>
<evidence type="ECO:0000313" key="2">
    <source>
        <dbReference type="Proteomes" id="UP000274822"/>
    </source>
</evidence>
<dbReference type="EMBL" id="RBNJ01007924">
    <property type="protein sequence ID" value="RUS27708.1"/>
    <property type="molecule type" value="Genomic_DNA"/>
</dbReference>
<evidence type="ECO:0000313" key="1">
    <source>
        <dbReference type="EMBL" id="RUS27708.1"/>
    </source>
</evidence>
<gene>
    <name evidence="1" type="ORF">BC938DRAFT_482849</name>
</gene>
<accession>A0A433QD29</accession>
<dbReference type="InterPro" id="IPR036265">
    <property type="entry name" value="HIT-like_sf"/>
</dbReference>
<dbReference type="Gene3D" id="3.30.428.10">
    <property type="entry name" value="HIT-like"/>
    <property type="match status" value="1"/>
</dbReference>
<dbReference type="SUPFAM" id="SSF54197">
    <property type="entry name" value="HIT-like"/>
    <property type="match status" value="1"/>
</dbReference>
<comment type="caution">
    <text evidence="1">The sequence shown here is derived from an EMBL/GenBank/DDBJ whole genome shotgun (WGS) entry which is preliminary data.</text>
</comment>
<evidence type="ECO:0008006" key="3">
    <source>
        <dbReference type="Google" id="ProtNLM"/>
    </source>
</evidence>
<proteinExistence type="predicted"/>
<dbReference type="Proteomes" id="UP000274822">
    <property type="component" value="Unassembled WGS sequence"/>
</dbReference>
<dbReference type="AlphaFoldDB" id="A0A433QD29"/>
<keyword evidence="2" id="KW-1185">Reference proteome</keyword>
<dbReference type="PANTHER" id="PTHR46243:SF1">
    <property type="entry name" value="BIS(5'-ADENOSYL)-TRIPHOSPHATASE"/>
    <property type="match status" value="1"/>
</dbReference>